<dbReference type="AlphaFoldDB" id="A0A812W161"/>
<feature type="transmembrane region" description="Helical" evidence="2">
    <location>
        <begin position="39"/>
        <end position="64"/>
    </location>
</feature>
<keyword evidence="5" id="KW-1185">Reference proteome</keyword>
<dbReference type="InterPro" id="IPR032816">
    <property type="entry name" value="VTT_dom"/>
</dbReference>
<dbReference type="Pfam" id="PF09335">
    <property type="entry name" value="VTT_dom"/>
    <property type="match status" value="1"/>
</dbReference>
<feature type="transmembrane region" description="Helical" evidence="2">
    <location>
        <begin position="85"/>
        <end position="107"/>
    </location>
</feature>
<name>A0A812W161_9DINO</name>
<dbReference type="EMBL" id="CAJNJA010030842">
    <property type="protein sequence ID" value="CAE7649445.1"/>
    <property type="molecule type" value="Genomic_DNA"/>
</dbReference>
<gene>
    <name evidence="4" type="ORF">SNEC2469_LOCUS18363</name>
</gene>
<evidence type="ECO:0000256" key="1">
    <source>
        <dbReference type="SAM" id="MobiDB-lite"/>
    </source>
</evidence>
<sequence length="268" mass="28802">MTQIDGNIKNDDALQDSAASEAADRPDAARRGGGTWLRWLPLVLLFGVGATAWLAFDLGSYLSFDALAENRGWLLDQVERYELRTVLAFVFAYALATAFSIPGGAVLTVLGGFLFGTLFGTFYVVTGATLGAVAVFLAARTALGDSLRKRVGGTLKRMETGFRENALSYLLVLRLIPIFPFWLVNLVPAFLGVSLRTYLIGTILGIVPGTFVYASLGNGVGALFDQGETPDIGIIFSFDILTPILGLAVLALLPVVYKTWKARRAAAR</sequence>
<proteinExistence type="predicted"/>
<reference evidence="4" key="1">
    <citation type="submission" date="2021-02" db="EMBL/GenBank/DDBJ databases">
        <authorList>
            <person name="Dougan E. K."/>
            <person name="Rhodes N."/>
            <person name="Thang M."/>
            <person name="Chan C."/>
        </authorList>
    </citation>
    <scope>NUCLEOTIDE SEQUENCE</scope>
</reference>
<evidence type="ECO:0000313" key="5">
    <source>
        <dbReference type="Proteomes" id="UP000601435"/>
    </source>
</evidence>
<feature type="transmembrane region" description="Helical" evidence="2">
    <location>
        <begin position="113"/>
        <end position="139"/>
    </location>
</feature>
<keyword evidence="2" id="KW-0472">Membrane</keyword>
<accession>A0A812W161</accession>
<feature type="transmembrane region" description="Helical" evidence="2">
    <location>
        <begin position="232"/>
        <end position="257"/>
    </location>
</feature>
<evidence type="ECO:0000256" key="2">
    <source>
        <dbReference type="SAM" id="Phobius"/>
    </source>
</evidence>
<dbReference type="InterPro" id="IPR053240">
    <property type="entry name" value="VTT_domain"/>
</dbReference>
<comment type="caution">
    <text evidence="4">The sequence shown here is derived from an EMBL/GenBank/DDBJ whole genome shotgun (WGS) entry which is preliminary data.</text>
</comment>
<feature type="transmembrane region" description="Helical" evidence="2">
    <location>
        <begin position="166"/>
        <end position="191"/>
    </location>
</feature>
<evidence type="ECO:0000313" key="4">
    <source>
        <dbReference type="EMBL" id="CAE7649445.1"/>
    </source>
</evidence>
<dbReference type="PANTHER" id="PTHR46826">
    <property type="match status" value="1"/>
</dbReference>
<feature type="region of interest" description="Disordered" evidence="1">
    <location>
        <begin position="1"/>
        <end position="29"/>
    </location>
</feature>
<keyword evidence="2" id="KW-0812">Transmembrane</keyword>
<dbReference type="PANTHER" id="PTHR46826:SF1">
    <property type="entry name" value="TVP38_TMEM64 FAMILY MEMBRANE PROTEIN YDJX"/>
    <property type="match status" value="1"/>
</dbReference>
<keyword evidence="2" id="KW-1133">Transmembrane helix</keyword>
<feature type="domain" description="VTT" evidence="3">
    <location>
        <begin position="102"/>
        <end position="218"/>
    </location>
</feature>
<evidence type="ECO:0000259" key="3">
    <source>
        <dbReference type="Pfam" id="PF09335"/>
    </source>
</evidence>
<dbReference type="Proteomes" id="UP000601435">
    <property type="component" value="Unassembled WGS sequence"/>
</dbReference>
<protein>
    <recommendedName>
        <fullName evidence="3">VTT domain-containing protein</fullName>
    </recommendedName>
</protein>
<dbReference type="OrthoDB" id="3364966at2759"/>
<feature type="transmembrane region" description="Helical" evidence="2">
    <location>
        <begin position="197"/>
        <end position="220"/>
    </location>
</feature>
<organism evidence="4 5">
    <name type="scientific">Symbiodinium necroappetens</name>
    <dbReference type="NCBI Taxonomy" id="1628268"/>
    <lineage>
        <taxon>Eukaryota</taxon>
        <taxon>Sar</taxon>
        <taxon>Alveolata</taxon>
        <taxon>Dinophyceae</taxon>
        <taxon>Suessiales</taxon>
        <taxon>Symbiodiniaceae</taxon>
        <taxon>Symbiodinium</taxon>
    </lineage>
</organism>